<sequence length="196" mass="21587">MLKATLTIAISFGLGYTAAVLMHDITKPAATKTVILEQEAEQSPLDKLVVQERTRHSDQDFELDEGTPNKNTEVIIKKIVSQHPEQGEQTVEVEKIIVTESDSGNTDLASGISVNPVVKAIDAASEQVANLHILERKILCANEECQITIALTGDEEQFIDAYTEQLTSANWHLLKVNVVQQAKRKSLAFHVQRTAS</sequence>
<organism evidence="1 2">
    <name type="scientific">Simiduia aestuariiviva</name>
    <dbReference type="NCBI Taxonomy" id="1510459"/>
    <lineage>
        <taxon>Bacteria</taxon>
        <taxon>Pseudomonadati</taxon>
        <taxon>Pseudomonadota</taxon>
        <taxon>Gammaproteobacteria</taxon>
        <taxon>Cellvibrionales</taxon>
        <taxon>Cellvibrionaceae</taxon>
        <taxon>Simiduia</taxon>
    </lineage>
</organism>
<gene>
    <name evidence="1" type="ORF">FHS30_001075</name>
</gene>
<evidence type="ECO:0000313" key="2">
    <source>
        <dbReference type="Proteomes" id="UP000559987"/>
    </source>
</evidence>
<dbReference type="RefSeq" id="WP_183908998.1">
    <property type="nucleotide sequence ID" value="NZ_JACHXZ010000001.1"/>
</dbReference>
<name>A0A839UMX2_9GAMM</name>
<proteinExistence type="predicted"/>
<dbReference type="Proteomes" id="UP000559987">
    <property type="component" value="Unassembled WGS sequence"/>
</dbReference>
<comment type="caution">
    <text evidence="1">The sequence shown here is derived from an EMBL/GenBank/DDBJ whole genome shotgun (WGS) entry which is preliminary data.</text>
</comment>
<protein>
    <submittedName>
        <fullName evidence="1">Uncharacterized protein</fullName>
    </submittedName>
</protein>
<reference evidence="1 2" key="1">
    <citation type="submission" date="2020-08" db="EMBL/GenBank/DDBJ databases">
        <title>Genomic Encyclopedia of Type Strains, Phase III (KMG-III): the genomes of soil and plant-associated and newly described type strains.</title>
        <authorList>
            <person name="Whitman W."/>
        </authorList>
    </citation>
    <scope>NUCLEOTIDE SEQUENCE [LARGE SCALE GENOMIC DNA]</scope>
    <source>
        <strain evidence="1 2">CECT 8571</strain>
    </source>
</reference>
<accession>A0A839UMX2</accession>
<dbReference type="EMBL" id="JACHXZ010000001">
    <property type="protein sequence ID" value="MBB3167899.1"/>
    <property type="molecule type" value="Genomic_DNA"/>
</dbReference>
<evidence type="ECO:0000313" key="1">
    <source>
        <dbReference type="EMBL" id="MBB3167899.1"/>
    </source>
</evidence>
<keyword evidence="2" id="KW-1185">Reference proteome</keyword>
<dbReference type="AlphaFoldDB" id="A0A839UMX2"/>